<evidence type="ECO:0000256" key="1">
    <source>
        <dbReference type="ARBA" id="ARBA00001946"/>
    </source>
</evidence>
<evidence type="ECO:0000256" key="2">
    <source>
        <dbReference type="ARBA" id="ARBA00005135"/>
    </source>
</evidence>
<dbReference type="Pfam" id="PF00702">
    <property type="entry name" value="Hydrolase"/>
    <property type="match status" value="1"/>
</dbReference>
<dbReference type="SUPFAM" id="SSF56784">
    <property type="entry name" value="HAD-like"/>
    <property type="match status" value="1"/>
</dbReference>
<evidence type="ECO:0000256" key="10">
    <source>
        <dbReference type="ARBA" id="ARBA00023299"/>
    </source>
</evidence>
<proteinExistence type="inferred from homology"/>
<sequence>MLGGPQQRQLRVITRARLTKRLRLHDKTTTYGYYFLLANSTVSPGLTAVGLQFLPVCDCRSCSADEMNSVDGIKGIWRSADAVTFDVDSTVITEEAIDELANFCGKGKEITELTRQAMQGDMTFQQSLSIRLGIINPSLEQVKEFLNTHQPKFTTGIKELVSTLQARGKQVFLVSGGFRCLITPIAKQLNIPPENIYANRLKFYFTGEYAGFDETQPTSKSGGKGEVIRRLKEKGFKTVVHIGDGSTDLEASPPADAFIGFGGNVIRENVKSRAQWFVTNFDDLIKYL</sequence>
<gene>
    <name evidence="13" type="ORF">PUN28_017666</name>
</gene>
<evidence type="ECO:0000313" key="14">
    <source>
        <dbReference type="Proteomes" id="UP001430953"/>
    </source>
</evidence>
<evidence type="ECO:0000256" key="3">
    <source>
        <dbReference type="ARBA" id="ARBA00009184"/>
    </source>
</evidence>
<dbReference type="InterPro" id="IPR023214">
    <property type="entry name" value="HAD_sf"/>
</dbReference>
<evidence type="ECO:0000256" key="9">
    <source>
        <dbReference type="ARBA" id="ARBA00022842"/>
    </source>
</evidence>
<keyword evidence="6" id="KW-0028">Amino-acid biosynthesis</keyword>
<keyword evidence="14" id="KW-1185">Reference proteome</keyword>
<protein>
    <recommendedName>
        <fullName evidence="5">Phosphoserine phosphatase</fullName>
        <ecNumber evidence="4">3.1.3.3</ecNumber>
    </recommendedName>
    <alternativeName>
        <fullName evidence="11">O-phosphoserine phosphohydrolase</fullName>
    </alternativeName>
</protein>
<dbReference type="GO" id="GO:0036424">
    <property type="term" value="F:L-phosphoserine phosphatase activity"/>
    <property type="evidence" value="ECO:0007669"/>
    <property type="project" value="InterPro"/>
</dbReference>
<dbReference type="Proteomes" id="UP001430953">
    <property type="component" value="Unassembled WGS sequence"/>
</dbReference>
<organism evidence="13 14">
    <name type="scientific">Cardiocondyla obscurior</name>
    <dbReference type="NCBI Taxonomy" id="286306"/>
    <lineage>
        <taxon>Eukaryota</taxon>
        <taxon>Metazoa</taxon>
        <taxon>Ecdysozoa</taxon>
        <taxon>Arthropoda</taxon>
        <taxon>Hexapoda</taxon>
        <taxon>Insecta</taxon>
        <taxon>Pterygota</taxon>
        <taxon>Neoptera</taxon>
        <taxon>Endopterygota</taxon>
        <taxon>Hymenoptera</taxon>
        <taxon>Apocrita</taxon>
        <taxon>Aculeata</taxon>
        <taxon>Formicoidea</taxon>
        <taxon>Formicidae</taxon>
        <taxon>Myrmicinae</taxon>
        <taxon>Cardiocondyla</taxon>
    </lineage>
</organism>
<dbReference type="PANTHER" id="PTHR43344:SF2">
    <property type="entry name" value="PHOSPHOSERINE PHOSPHATASE"/>
    <property type="match status" value="1"/>
</dbReference>
<dbReference type="PANTHER" id="PTHR43344">
    <property type="entry name" value="PHOSPHOSERINE PHOSPHATASE"/>
    <property type="match status" value="1"/>
</dbReference>
<evidence type="ECO:0000256" key="8">
    <source>
        <dbReference type="ARBA" id="ARBA00022801"/>
    </source>
</evidence>
<feature type="active site" description="Nucleophile" evidence="12">
    <location>
        <position position="86"/>
    </location>
</feature>
<dbReference type="EMBL" id="JADYXP020000021">
    <property type="protein sequence ID" value="KAL0103553.1"/>
    <property type="molecule type" value="Genomic_DNA"/>
</dbReference>
<name>A0AAW2EL90_9HYME</name>
<dbReference type="CDD" id="cd04309">
    <property type="entry name" value="HAD_PSP_eu"/>
    <property type="match status" value="1"/>
</dbReference>
<accession>A0AAW2EL90</accession>
<evidence type="ECO:0000256" key="6">
    <source>
        <dbReference type="ARBA" id="ARBA00022605"/>
    </source>
</evidence>
<dbReference type="InterPro" id="IPR036412">
    <property type="entry name" value="HAD-like_sf"/>
</dbReference>
<comment type="similarity">
    <text evidence="3">Belongs to the HAD-like hydrolase superfamily. SerB family.</text>
</comment>
<dbReference type="NCBIfam" id="TIGR00338">
    <property type="entry name" value="serB"/>
    <property type="match status" value="1"/>
</dbReference>
<dbReference type="GO" id="GO:0000287">
    <property type="term" value="F:magnesium ion binding"/>
    <property type="evidence" value="ECO:0007669"/>
    <property type="project" value="TreeGrafter"/>
</dbReference>
<evidence type="ECO:0000256" key="12">
    <source>
        <dbReference type="PIRSR" id="PIRSR604469-1"/>
    </source>
</evidence>
<comment type="caution">
    <text evidence="13">The sequence shown here is derived from an EMBL/GenBank/DDBJ whole genome shotgun (WGS) entry which is preliminary data.</text>
</comment>
<evidence type="ECO:0000256" key="4">
    <source>
        <dbReference type="ARBA" id="ARBA00012640"/>
    </source>
</evidence>
<evidence type="ECO:0000256" key="7">
    <source>
        <dbReference type="ARBA" id="ARBA00022723"/>
    </source>
</evidence>
<dbReference type="NCBIfam" id="TIGR01488">
    <property type="entry name" value="HAD-SF-IB"/>
    <property type="match status" value="1"/>
</dbReference>
<dbReference type="AlphaFoldDB" id="A0AAW2EL90"/>
<dbReference type="Gene3D" id="3.40.50.1000">
    <property type="entry name" value="HAD superfamily/HAD-like"/>
    <property type="match status" value="1"/>
</dbReference>
<comment type="cofactor">
    <cofactor evidence="1">
        <name>Mg(2+)</name>
        <dbReference type="ChEBI" id="CHEBI:18420"/>
    </cofactor>
</comment>
<keyword evidence="10" id="KW-0718">Serine biosynthesis</keyword>
<dbReference type="FunFam" id="3.40.50.1000:FF:000077">
    <property type="entry name" value="Phosphoserine phosphatase, chloroplastic"/>
    <property type="match status" value="1"/>
</dbReference>
<keyword evidence="8" id="KW-0378">Hydrolase</keyword>
<dbReference type="GO" id="GO:0006564">
    <property type="term" value="P:L-serine biosynthetic process"/>
    <property type="evidence" value="ECO:0007669"/>
    <property type="project" value="UniProtKB-KW"/>
</dbReference>
<evidence type="ECO:0000256" key="11">
    <source>
        <dbReference type="ARBA" id="ARBA00031693"/>
    </source>
</evidence>
<feature type="active site" description="Proton donor" evidence="12">
    <location>
        <position position="88"/>
    </location>
</feature>
<evidence type="ECO:0000256" key="5">
    <source>
        <dbReference type="ARBA" id="ARBA00015196"/>
    </source>
</evidence>
<dbReference type="Gene3D" id="1.10.150.210">
    <property type="entry name" value="Phosphoserine phosphatase, domain 2"/>
    <property type="match status" value="1"/>
</dbReference>
<dbReference type="GO" id="GO:0005737">
    <property type="term" value="C:cytoplasm"/>
    <property type="evidence" value="ECO:0007669"/>
    <property type="project" value="TreeGrafter"/>
</dbReference>
<keyword evidence="7" id="KW-0479">Metal-binding</keyword>
<dbReference type="InterPro" id="IPR050582">
    <property type="entry name" value="HAD-like_SerB"/>
</dbReference>
<reference evidence="13 14" key="1">
    <citation type="submission" date="2023-03" db="EMBL/GenBank/DDBJ databases">
        <title>High recombination rates correlate with genetic variation in Cardiocondyla obscurior ants.</title>
        <authorList>
            <person name="Errbii M."/>
        </authorList>
    </citation>
    <scope>NUCLEOTIDE SEQUENCE [LARGE SCALE GENOMIC DNA]</scope>
    <source>
        <strain evidence="13">Alpha-2009</strain>
        <tissue evidence="13">Whole body</tissue>
    </source>
</reference>
<dbReference type="EC" id="3.1.3.3" evidence="4"/>
<dbReference type="InterPro" id="IPR004469">
    <property type="entry name" value="PSP"/>
</dbReference>
<evidence type="ECO:0000313" key="13">
    <source>
        <dbReference type="EMBL" id="KAL0103553.1"/>
    </source>
</evidence>
<keyword evidence="9" id="KW-0460">Magnesium</keyword>
<comment type="pathway">
    <text evidence="2">Amino-acid biosynthesis; L-serine biosynthesis; L-serine from 3-phospho-D-glycerate: step 3/3.</text>
</comment>